<name>A0A0G0M826_9BACT</name>
<proteinExistence type="predicted"/>
<reference evidence="1 2" key="1">
    <citation type="journal article" date="2015" name="Nature">
        <title>rRNA introns, odd ribosomes, and small enigmatic genomes across a large radiation of phyla.</title>
        <authorList>
            <person name="Brown C.T."/>
            <person name="Hug L.A."/>
            <person name="Thomas B.C."/>
            <person name="Sharon I."/>
            <person name="Castelle C.J."/>
            <person name="Singh A."/>
            <person name="Wilkins M.J."/>
            <person name="Williams K.H."/>
            <person name="Banfield J.F."/>
        </authorList>
    </citation>
    <scope>NUCLEOTIDE SEQUENCE [LARGE SCALE GENOMIC DNA]</scope>
</reference>
<comment type="caution">
    <text evidence="1">The sequence shown here is derived from an EMBL/GenBank/DDBJ whole genome shotgun (WGS) entry which is preliminary data.</text>
</comment>
<evidence type="ECO:0008006" key="3">
    <source>
        <dbReference type="Google" id="ProtNLM"/>
    </source>
</evidence>
<evidence type="ECO:0000313" key="2">
    <source>
        <dbReference type="Proteomes" id="UP000034022"/>
    </source>
</evidence>
<dbReference type="EMBL" id="LBUU01000009">
    <property type="protein sequence ID" value="KKQ69839.1"/>
    <property type="molecule type" value="Genomic_DNA"/>
</dbReference>
<dbReference type="Proteomes" id="UP000034022">
    <property type="component" value="Unassembled WGS sequence"/>
</dbReference>
<protein>
    <recommendedName>
        <fullName evidence="3">YacP-like NYN domain protein</fullName>
    </recommendedName>
</protein>
<organism evidence="1 2">
    <name type="scientific">Candidatus Falkowbacteria bacterium GW2011_GWE1_38_31</name>
    <dbReference type="NCBI Taxonomy" id="1618638"/>
    <lineage>
        <taxon>Bacteria</taxon>
        <taxon>Candidatus Falkowiibacteriota</taxon>
    </lineage>
</organism>
<gene>
    <name evidence="1" type="ORF">US91_C0009G0042</name>
</gene>
<evidence type="ECO:0000313" key="1">
    <source>
        <dbReference type="EMBL" id="KKQ69839.1"/>
    </source>
</evidence>
<accession>A0A0G0M826</accession>
<sequence>MHYIIDANNLAGKLGILFEPNFDKKLIELIKIFSQNKNIYYLIFDGIDFMGDKYSDNNLKIIYTPRDTYYASADDKIVEVIKDLIINHKVEVNLVTDDLEIIAKTDIISKDNKEKKFKLIKATDFAKKITAMADFCEDDDDEKKLNKKEMDKINQELLRLWS</sequence>
<dbReference type="AlphaFoldDB" id="A0A0G0M826"/>